<dbReference type="Gene3D" id="3.30.43.10">
    <property type="entry name" value="Uridine Diphospho-n-acetylenolpyruvylglucosamine Reductase, domain 2"/>
    <property type="match status" value="1"/>
</dbReference>
<comment type="caution">
    <text evidence="6">The sequence shown here is derived from an EMBL/GenBank/DDBJ whole genome shotgun (WGS) entry which is preliminary data.</text>
</comment>
<dbReference type="GO" id="GO:0003885">
    <property type="term" value="F:D-arabinono-1,4-lactone oxidase activity"/>
    <property type="evidence" value="ECO:0007669"/>
    <property type="project" value="InterPro"/>
</dbReference>
<feature type="chain" id="PRO_5035831728" description="FAD-binding PCMH-type domain-containing protein" evidence="4">
    <location>
        <begin position="31"/>
        <end position="631"/>
    </location>
</feature>
<sequence length="631" mass="69964">MAPRRPRGAWLTAAACLLLLAVCAPRRAQAAVPDDLSNFQNEFVCSADVRIVRPRTIQDVQAAVSLHDKIMPLGAGHSWNKPFFCAGGATAAAANNHQSSANVAMTTMRPMTITVDEQEETAWIDAGILVVDALTYLSNYVTEVAPRGWTLASYPFWVKQTVAGAIATGTHGSTLKHGSLSQQVVALRVVLADGSLAEFNHHHHPFLMKAFRVNMGKLGIVTSVKFRIVREQPVIRTVSKGILPSAFLQSLREAQDMFNYNGEVPRWMNESQVFWIPQLNEFIRYDFDRGDDPDPNIREHVLRNERPDSTTLTEEVSSGEGIGYFHKVKGILRNSLTQILQQTIDARINYPLVGPRAVRTADPHDPFGVAKGVLWEEPRKKHPQPYWAHDIGKTAMAGNALALLTALPGGAFEAHEAYPTYPSTAALALVDHVLYDQYEVAIPFATMADCLAGMLETVYGEDIDGVDPVASSQDRGFRTAPLIRFVSQEEGLLSPTNDGPRMYINMEDYRYYNGGGQRNEPFFRLMAFVRGSPLCNARMHWGKAGWPDAGCFSGAEEYPETWCDFGCAVRALDPWGKFQDSAGDRWNWEGADLERCCNEGGYDRSIEGCNCQVPRLRSVEDCPPSPFYTDQ</sequence>
<keyword evidence="3" id="KW-0560">Oxidoreductase</keyword>
<keyword evidence="4" id="KW-0732">Signal</keyword>
<accession>A0A8S1J743</accession>
<dbReference type="PANTHER" id="PTHR43762">
    <property type="entry name" value="L-GULONOLACTONE OXIDASE"/>
    <property type="match status" value="1"/>
</dbReference>
<evidence type="ECO:0000313" key="6">
    <source>
        <dbReference type="EMBL" id="CAD7703073.1"/>
    </source>
</evidence>
<evidence type="ECO:0000256" key="3">
    <source>
        <dbReference type="ARBA" id="ARBA00023002"/>
    </source>
</evidence>
<evidence type="ECO:0000256" key="2">
    <source>
        <dbReference type="ARBA" id="ARBA00005147"/>
    </source>
</evidence>
<keyword evidence="7" id="KW-1185">Reference proteome</keyword>
<dbReference type="Proteomes" id="UP000708148">
    <property type="component" value="Unassembled WGS sequence"/>
</dbReference>
<dbReference type="InterPro" id="IPR016166">
    <property type="entry name" value="FAD-bd_PCMH"/>
</dbReference>
<dbReference type="InterPro" id="IPR036318">
    <property type="entry name" value="FAD-bd_PCMH-like_sf"/>
</dbReference>
<organism evidence="6 7">
    <name type="scientific">Ostreobium quekettii</name>
    <dbReference type="NCBI Taxonomy" id="121088"/>
    <lineage>
        <taxon>Eukaryota</taxon>
        <taxon>Viridiplantae</taxon>
        <taxon>Chlorophyta</taxon>
        <taxon>core chlorophytes</taxon>
        <taxon>Ulvophyceae</taxon>
        <taxon>TCBD clade</taxon>
        <taxon>Bryopsidales</taxon>
        <taxon>Ostreobineae</taxon>
        <taxon>Ostreobiaceae</taxon>
        <taxon>Ostreobium</taxon>
    </lineage>
</organism>
<dbReference type="Pfam" id="PF04030">
    <property type="entry name" value="ALO"/>
    <property type="match status" value="1"/>
</dbReference>
<dbReference type="AlphaFoldDB" id="A0A8S1J743"/>
<dbReference type="SUPFAM" id="SSF56176">
    <property type="entry name" value="FAD-binding/transporter-associated domain-like"/>
    <property type="match status" value="1"/>
</dbReference>
<dbReference type="InterPro" id="IPR007173">
    <property type="entry name" value="ALO_C"/>
</dbReference>
<evidence type="ECO:0000256" key="4">
    <source>
        <dbReference type="SAM" id="SignalP"/>
    </source>
</evidence>
<dbReference type="InterPro" id="IPR006094">
    <property type="entry name" value="Oxid_FAD_bind_N"/>
</dbReference>
<dbReference type="GO" id="GO:0071949">
    <property type="term" value="F:FAD binding"/>
    <property type="evidence" value="ECO:0007669"/>
    <property type="project" value="InterPro"/>
</dbReference>
<protein>
    <recommendedName>
        <fullName evidence="5">FAD-binding PCMH-type domain-containing protein</fullName>
    </recommendedName>
</protein>
<evidence type="ECO:0000256" key="1">
    <source>
        <dbReference type="ARBA" id="ARBA00001974"/>
    </source>
</evidence>
<dbReference type="PROSITE" id="PS51387">
    <property type="entry name" value="FAD_PCMH"/>
    <property type="match status" value="1"/>
</dbReference>
<name>A0A8S1J743_9CHLO</name>
<evidence type="ECO:0000313" key="7">
    <source>
        <dbReference type="Proteomes" id="UP000708148"/>
    </source>
</evidence>
<feature type="domain" description="FAD-binding PCMH-type" evidence="5">
    <location>
        <begin position="43"/>
        <end position="231"/>
    </location>
</feature>
<reference evidence="6" key="1">
    <citation type="submission" date="2020-12" db="EMBL/GenBank/DDBJ databases">
        <authorList>
            <person name="Iha C."/>
        </authorList>
    </citation>
    <scope>NUCLEOTIDE SEQUENCE</scope>
</reference>
<dbReference type="InterPro" id="IPR010031">
    <property type="entry name" value="FAD_lactone_oxidase-like"/>
</dbReference>
<dbReference type="InterPro" id="IPR016169">
    <property type="entry name" value="FAD-bd_PCMH_sub2"/>
</dbReference>
<evidence type="ECO:0000259" key="5">
    <source>
        <dbReference type="PROSITE" id="PS51387"/>
    </source>
</evidence>
<comment type="cofactor">
    <cofactor evidence="1">
        <name>FAD</name>
        <dbReference type="ChEBI" id="CHEBI:57692"/>
    </cofactor>
</comment>
<dbReference type="Gene3D" id="3.30.465.10">
    <property type="match status" value="1"/>
</dbReference>
<dbReference type="GO" id="GO:0016020">
    <property type="term" value="C:membrane"/>
    <property type="evidence" value="ECO:0007669"/>
    <property type="project" value="InterPro"/>
</dbReference>
<dbReference type="OrthoDB" id="610608at2759"/>
<gene>
    <name evidence="6" type="ORF">OSTQU699_LOCUS8430</name>
</gene>
<comment type="pathway">
    <text evidence="2">Cofactor biosynthesis; L-ascorbate biosynthesis.</text>
</comment>
<dbReference type="InterPro" id="IPR016167">
    <property type="entry name" value="FAD-bd_PCMH_sub1"/>
</dbReference>
<dbReference type="PANTHER" id="PTHR43762:SF5">
    <property type="entry name" value="FAD-BINDING PCMH-TYPE DOMAIN-CONTAINING PROTEIN"/>
    <property type="match status" value="1"/>
</dbReference>
<proteinExistence type="predicted"/>
<dbReference type="EMBL" id="CAJHUC010002055">
    <property type="protein sequence ID" value="CAD7703073.1"/>
    <property type="molecule type" value="Genomic_DNA"/>
</dbReference>
<feature type="signal peptide" evidence="4">
    <location>
        <begin position="1"/>
        <end position="30"/>
    </location>
</feature>
<dbReference type="Pfam" id="PF01565">
    <property type="entry name" value="FAD_binding_4"/>
    <property type="match status" value="1"/>
</dbReference>